<comment type="caution">
    <text evidence="2">The sequence shown here is derived from an EMBL/GenBank/DDBJ whole genome shotgun (WGS) entry which is preliminary data.</text>
</comment>
<dbReference type="EMBL" id="SNXR01000015">
    <property type="protein sequence ID" value="TDP58125.1"/>
    <property type="molecule type" value="Genomic_DNA"/>
</dbReference>
<gene>
    <name evidence="2" type="ORF">BC748_2151</name>
</gene>
<organism evidence="2 3">
    <name type="scientific">Flavobacterium dankookense</name>
    <dbReference type="NCBI Taxonomy" id="706186"/>
    <lineage>
        <taxon>Bacteria</taxon>
        <taxon>Pseudomonadati</taxon>
        <taxon>Bacteroidota</taxon>
        <taxon>Flavobacteriia</taxon>
        <taxon>Flavobacteriales</taxon>
        <taxon>Flavobacteriaceae</taxon>
        <taxon>Flavobacterium</taxon>
    </lineage>
</organism>
<evidence type="ECO:0000256" key="1">
    <source>
        <dbReference type="SAM" id="SignalP"/>
    </source>
</evidence>
<dbReference type="AlphaFoldDB" id="A0A4R6Q7Q1"/>
<protein>
    <submittedName>
        <fullName evidence="2">Type IX secretion system PorP/SprF family membrane protein</fullName>
    </submittedName>
</protein>
<name>A0A4R6Q7Q1_9FLAO</name>
<evidence type="ECO:0000313" key="2">
    <source>
        <dbReference type="EMBL" id="TDP58125.1"/>
    </source>
</evidence>
<feature type="chain" id="PRO_5020461091" evidence="1">
    <location>
        <begin position="22"/>
        <end position="333"/>
    </location>
</feature>
<reference evidence="2 3" key="1">
    <citation type="submission" date="2019-03" db="EMBL/GenBank/DDBJ databases">
        <title>Genomic Encyclopedia of Archaeal and Bacterial Type Strains, Phase II (KMG-II): from individual species to whole genera.</title>
        <authorList>
            <person name="Goeker M."/>
        </authorList>
    </citation>
    <scope>NUCLEOTIDE SEQUENCE [LARGE SCALE GENOMIC DNA]</scope>
    <source>
        <strain evidence="2 3">DSM 25687</strain>
    </source>
</reference>
<accession>A0A4R6Q7Q1</accession>
<keyword evidence="3" id="KW-1185">Reference proteome</keyword>
<keyword evidence="1" id="KW-0732">Signal</keyword>
<dbReference type="Pfam" id="PF11751">
    <property type="entry name" value="PorP_SprF"/>
    <property type="match status" value="1"/>
</dbReference>
<feature type="signal peptide" evidence="1">
    <location>
        <begin position="1"/>
        <end position="21"/>
    </location>
</feature>
<dbReference type="Proteomes" id="UP000295260">
    <property type="component" value="Unassembled WGS sequence"/>
</dbReference>
<evidence type="ECO:0000313" key="3">
    <source>
        <dbReference type="Proteomes" id="UP000295260"/>
    </source>
</evidence>
<dbReference type="InterPro" id="IPR019861">
    <property type="entry name" value="PorP/SprF_Bacteroidetes"/>
</dbReference>
<dbReference type="NCBIfam" id="TIGR03519">
    <property type="entry name" value="T9SS_PorP_fam"/>
    <property type="match status" value="1"/>
</dbReference>
<sequence>MMILRKFYLALLLVFASQTFAQEGLPVYSDYLSDNYYLLHPSMAGAANCTKARLTARQQWFGQEDAPALQTLSINGSIGERSGGGIIVFNDKNGYHSQKGMKLTYAHHLMFSRDNVDLNQLSFGMSAGFVQSQLDETSFYDNNPELDPAIYGIVQSASYFNMDIGASYNFLDFYVHATVKNVLASDRKLYTDREPVNLRRFILNSGYTFGEEDGILWEPSFMFQLVTQTQEKTVDLNLKAYKELDFGRLWGGISYRRSLDGAQFVEGQSVGDQKLQYVTPIVGLNFKNYMVSYTYSHLLGNVQFDTGGFHQITLGINLFCKRDKYHCNCPAIN</sequence>
<proteinExistence type="predicted"/>